<keyword evidence="6" id="KW-0067">ATP-binding</keyword>
<dbReference type="PANTHER" id="PTHR42878">
    <property type="entry name" value="TWO-COMPONENT HISTIDINE KINASE"/>
    <property type="match status" value="1"/>
</dbReference>
<dbReference type="GO" id="GO:0000156">
    <property type="term" value="F:phosphorelay response regulator activity"/>
    <property type="evidence" value="ECO:0007669"/>
    <property type="project" value="TreeGrafter"/>
</dbReference>
<protein>
    <recommendedName>
        <fullName evidence="2">histidine kinase</fullName>
        <ecNumber evidence="2">2.7.13.3</ecNumber>
    </recommendedName>
</protein>
<evidence type="ECO:0000256" key="6">
    <source>
        <dbReference type="ARBA" id="ARBA00022840"/>
    </source>
</evidence>
<dbReference type="GO" id="GO:0007234">
    <property type="term" value="P:osmosensory signaling via phosphorelay pathway"/>
    <property type="evidence" value="ECO:0007669"/>
    <property type="project" value="TreeGrafter"/>
</dbReference>
<keyword evidence="4" id="KW-0547">Nucleotide-binding</keyword>
<dbReference type="PANTHER" id="PTHR42878:SF7">
    <property type="entry name" value="SENSOR HISTIDINE KINASE GLRK"/>
    <property type="match status" value="1"/>
</dbReference>
<feature type="domain" description="Histidine kinase" evidence="9">
    <location>
        <begin position="156"/>
        <end position="367"/>
    </location>
</feature>
<gene>
    <name evidence="10" type="ORF">DES35_10386</name>
</gene>
<feature type="coiled-coil region" evidence="8">
    <location>
        <begin position="129"/>
        <end position="156"/>
    </location>
</feature>
<dbReference type="GO" id="GO:0000155">
    <property type="term" value="F:phosphorelay sensor kinase activity"/>
    <property type="evidence" value="ECO:0007669"/>
    <property type="project" value="InterPro"/>
</dbReference>
<reference evidence="10 11" key="1">
    <citation type="submission" date="2018-07" db="EMBL/GenBank/DDBJ databases">
        <title>Genomic Encyclopedia of Type Strains, Phase IV (KMG-IV): sequencing the most valuable type-strain genomes for metagenomic binning, comparative biology and taxonomic classification.</title>
        <authorList>
            <person name="Goeker M."/>
        </authorList>
    </citation>
    <scope>NUCLEOTIDE SEQUENCE [LARGE SCALE GENOMIC DNA]</scope>
    <source>
        <strain evidence="10 11">DSM 21410</strain>
    </source>
</reference>
<dbReference type="SMART" id="SM00387">
    <property type="entry name" value="HATPase_c"/>
    <property type="match status" value="1"/>
</dbReference>
<dbReference type="Proteomes" id="UP000253517">
    <property type="component" value="Unassembled WGS sequence"/>
</dbReference>
<evidence type="ECO:0000256" key="7">
    <source>
        <dbReference type="ARBA" id="ARBA00023012"/>
    </source>
</evidence>
<evidence type="ECO:0000313" key="10">
    <source>
        <dbReference type="EMBL" id="RCX03205.1"/>
    </source>
</evidence>
<dbReference type="PRINTS" id="PR00344">
    <property type="entry name" value="BCTRLSENSOR"/>
</dbReference>
<dbReference type="GO" id="GO:0030295">
    <property type="term" value="F:protein kinase activator activity"/>
    <property type="evidence" value="ECO:0007669"/>
    <property type="project" value="TreeGrafter"/>
</dbReference>
<evidence type="ECO:0000256" key="5">
    <source>
        <dbReference type="ARBA" id="ARBA00022777"/>
    </source>
</evidence>
<evidence type="ECO:0000256" key="4">
    <source>
        <dbReference type="ARBA" id="ARBA00022741"/>
    </source>
</evidence>
<dbReference type="InterPro" id="IPR004358">
    <property type="entry name" value="Sig_transdc_His_kin-like_C"/>
</dbReference>
<dbReference type="GO" id="GO:0005524">
    <property type="term" value="F:ATP binding"/>
    <property type="evidence" value="ECO:0007669"/>
    <property type="project" value="UniProtKB-KW"/>
</dbReference>
<dbReference type="InterPro" id="IPR050351">
    <property type="entry name" value="BphY/WalK/GraS-like"/>
</dbReference>
<sequence>MNFLLSQDNLIKTLDNSNTFYFVLNQNLQLLYINKSAKETILKTEEDANEITLYDIFSVSNKILIDTHIIPLLEIRGAFEEVAVEIKTKTGNLIPSVLNGKKMALKENFYVYVLSASKFSQRKLYEKELIFQKNRAEDLVKKLEDLNSRLEKITYSLIHDFKAPVNNIIGLIDLIDIDNNISIDELSYYLDLIKKSAYNLNLMIRDVLNQKINKSISKSVVNLNEIIEKVLKLMTIKITESQAKIEVSKLPIVYGDPSLLIRVFQNLIDNAIKFKKINERPEIKIFAEYSDSFANIYIQDNGQGIEEEELLNIFKFGGRARNTSDIEGSGIGLNFCKSALEEMGGELKVDSLIGEGSKFFFNLPLVE</sequence>
<dbReference type="AlphaFoldDB" id="A0A369A1Z4"/>
<evidence type="ECO:0000256" key="2">
    <source>
        <dbReference type="ARBA" id="ARBA00012438"/>
    </source>
</evidence>
<name>A0A369A1Z4_9FLAO</name>
<dbReference type="EMBL" id="QPJS01000003">
    <property type="protein sequence ID" value="RCX03205.1"/>
    <property type="molecule type" value="Genomic_DNA"/>
</dbReference>
<comment type="catalytic activity">
    <reaction evidence="1">
        <text>ATP + protein L-histidine = ADP + protein N-phospho-L-histidine.</text>
        <dbReference type="EC" id="2.7.13.3"/>
    </reaction>
</comment>
<accession>A0A369A1Z4</accession>
<evidence type="ECO:0000259" key="9">
    <source>
        <dbReference type="PROSITE" id="PS50109"/>
    </source>
</evidence>
<dbReference type="SUPFAM" id="SSF47384">
    <property type="entry name" value="Homodimeric domain of signal transducing histidine kinase"/>
    <property type="match status" value="1"/>
</dbReference>
<comment type="caution">
    <text evidence="10">The sequence shown here is derived from an EMBL/GenBank/DDBJ whole genome shotgun (WGS) entry which is preliminary data.</text>
</comment>
<dbReference type="PROSITE" id="PS50109">
    <property type="entry name" value="HIS_KIN"/>
    <property type="match status" value="1"/>
</dbReference>
<dbReference type="SUPFAM" id="SSF55874">
    <property type="entry name" value="ATPase domain of HSP90 chaperone/DNA topoisomerase II/histidine kinase"/>
    <property type="match status" value="1"/>
</dbReference>
<dbReference type="RefSeq" id="WP_114366281.1">
    <property type="nucleotide sequence ID" value="NZ_BHZF01000003.1"/>
</dbReference>
<proteinExistence type="predicted"/>
<keyword evidence="5 10" id="KW-0418">Kinase</keyword>
<dbReference type="InterPro" id="IPR003594">
    <property type="entry name" value="HATPase_dom"/>
</dbReference>
<dbReference type="InterPro" id="IPR005467">
    <property type="entry name" value="His_kinase_dom"/>
</dbReference>
<dbReference type="InterPro" id="IPR036890">
    <property type="entry name" value="HATPase_C_sf"/>
</dbReference>
<evidence type="ECO:0000313" key="11">
    <source>
        <dbReference type="Proteomes" id="UP000253517"/>
    </source>
</evidence>
<evidence type="ECO:0000256" key="8">
    <source>
        <dbReference type="SAM" id="Coils"/>
    </source>
</evidence>
<dbReference type="Pfam" id="PF02518">
    <property type="entry name" value="HATPase_c"/>
    <property type="match status" value="1"/>
</dbReference>
<evidence type="ECO:0000256" key="1">
    <source>
        <dbReference type="ARBA" id="ARBA00000085"/>
    </source>
</evidence>
<dbReference type="Gene3D" id="3.30.565.10">
    <property type="entry name" value="Histidine kinase-like ATPase, C-terminal domain"/>
    <property type="match status" value="1"/>
</dbReference>
<dbReference type="InterPro" id="IPR036097">
    <property type="entry name" value="HisK_dim/P_sf"/>
</dbReference>
<organism evidence="10 11">
    <name type="scientific">Schleiferia thermophila</name>
    <dbReference type="NCBI Taxonomy" id="884107"/>
    <lineage>
        <taxon>Bacteria</taxon>
        <taxon>Pseudomonadati</taxon>
        <taxon>Bacteroidota</taxon>
        <taxon>Flavobacteriia</taxon>
        <taxon>Flavobacteriales</taxon>
        <taxon>Schleiferiaceae</taxon>
        <taxon>Schleiferia</taxon>
    </lineage>
</organism>
<keyword evidence="3" id="KW-0808">Transferase</keyword>
<evidence type="ECO:0000256" key="3">
    <source>
        <dbReference type="ARBA" id="ARBA00022679"/>
    </source>
</evidence>
<dbReference type="Gene3D" id="1.10.287.130">
    <property type="match status" value="1"/>
</dbReference>
<dbReference type="EC" id="2.7.13.3" evidence="2"/>
<keyword evidence="8" id="KW-0175">Coiled coil</keyword>
<keyword evidence="11" id="KW-1185">Reference proteome</keyword>
<keyword evidence="7" id="KW-0902">Two-component regulatory system</keyword>